<dbReference type="Proteomes" id="UP001144372">
    <property type="component" value="Unassembled WGS sequence"/>
</dbReference>
<dbReference type="RefSeq" id="WP_281796398.1">
    <property type="nucleotide sequence ID" value="NZ_BSDR01000001.1"/>
</dbReference>
<dbReference type="EMBL" id="BSDR01000001">
    <property type="protein sequence ID" value="GLI36176.1"/>
    <property type="molecule type" value="Genomic_DNA"/>
</dbReference>
<dbReference type="InterPro" id="IPR006166">
    <property type="entry name" value="ERCC4_domain"/>
</dbReference>
<dbReference type="AlphaFoldDB" id="A0A9W6FWH9"/>
<dbReference type="SUPFAM" id="SSF52980">
    <property type="entry name" value="Restriction endonuclease-like"/>
    <property type="match status" value="1"/>
</dbReference>
<accession>A0A9W6FWH9</accession>
<protein>
    <recommendedName>
        <fullName evidence="1">ERCC4 domain-containing protein</fullName>
    </recommendedName>
</protein>
<dbReference type="InterPro" id="IPR011335">
    <property type="entry name" value="Restrct_endonuc-II-like"/>
</dbReference>
<evidence type="ECO:0000259" key="1">
    <source>
        <dbReference type="SMART" id="SM00891"/>
    </source>
</evidence>
<dbReference type="GO" id="GO:0003677">
    <property type="term" value="F:DNA binding"/>
    <property type="evidence" value="ECO:0007669"/>
    <property type="project" value="InterPro"/>
</dbReference>
<dbReference type="Pfam" id="PF02732">
    <property type="entry name" value="ERCC4"/>
    <property type="match status" value="1"/>
</dbReference>
<dbReference type="GO" id="GO:0006259">
    <property type="term" value="P:DNA metabolic process"/>
    <property type="evidence" value="ECO:0007669"/>
    <property type="project" value="UniProtKB-ARBA"/>
</dbReference>
<keyword evidence="3" id="KW-1185">Reference proteome</keyword>
<feature type="domain" description="ERCC4" evidence="1">
    <location>
        <begin position="2"/>
        <end position="85"/>
    </location>
</feature>
<evidence type="ECO:0000313" key="2">
    <source>
        <dbReference type="EMBL" id="GLI36176.1"/>
    </source>
</evidence>
<proteinExistence type="predicted"/>
<dbReference type="SMART" id="SM00891">
    <property type="entry name" value="ERCC4"/>
    <property type="match status" value="1"/>
</dbReference>
<name>A0A9W6FWH9_9BACT</name>
<dbReference type="Gene3D" id="3.40.50.10130">
    <property type="match status" value="1"/>
</dbReference>
<dbReference type="GO" id="GO:0004518">
    <property type="term" value="F:nuclease activity"/>
    <property type="evidence" value="ECO:0007669"/>
    <property type="project" value="InterPro"/>
</dbReference>
<evidence type="ECO:0000313" key="3">
    <source>
        <dbReference type="Proteomes" id="UP001144372"/>
    </source>
</evidence>
<reference evidence="2" key="1">
    <citation type="submission" date="2022-12" db="EMBL/GenBank/DDBJ databases">
        <title>Reference genome sequencing for broad-spectrum identification of bacterial and archaeal isolates by mass spectrometry.</title>
        <authorList>
            <person name="Sekiguchi Y."/>
            <person name="Tourlousse D.M."/>
        </authorList>
    </citation>
    <scope>NUCLEOTIDE SEQUENCE</scope>
    <source>
        <strain evidence="2">ASRB1</strain>
    </source>
</reference>
<sequence length="153" mass="17721">MKVLCDTREQRPFSFKRFPGTIVERTGLKTGDYSLHGYQDRVAIERKELNDLIQCLMPPNRARFERELCRAQSLECFAVVVEASMDDVRQGRYMSQMRPHSVLQSIAAFSVRYRVPFIWCGSRAGAEYLTFSLLEKFQAEDEKRTGRLEKGTA</sequence>
<organism evidence="2 3">
    <name type="scientific">Desulforhabdus amnigena</name>
    <dbReference type="NCBI Taxonomy" id="40218"/>
    <lineage>
        <taxon>Bacteria</taxon>
        <taxon>Pseudomonadati</taxon>
        <taxon>Thermodesulfobacteriota</taxon>
        <taxon>Syntrophobacteria</taxon>
        <taxon>Syntrophobacterales</taxon>
        <taxon>Syntrophobacteraceae</taxon>
        <taxon>Desulforhabdus</taxon>
    </lineage>
</organism>
<comment type="caution">
    <text evidence="2">The sequence shown here is derived from an EMBL/GenBank/DDBJ whole genome shotgun (WGS) entry which is preliminary data.</text>
</comment>
<gene>
    <name evidence="2" type="ORF">DAMNIGENAA_36090</name>
</gene>